<keyword evidence="7" id="KW-1003">Cell membrane</keyword>
<evidence type="ECO:0000256" key="10">
    <source>
        <dbReference type="ARBA" id="ARBA00022597"/>
    </source>
</evidence>
<evidence type="ECO:0000259" key="19">
    <source>
        <dbReference type="PROSITE" id="PS51094"/>
    </source>
</evidence>
<keyword evidence="12" id="KW-0598">Phosphotransferase system</keyword>
<feature type="domain" description="PTS EIIC type-2" evidence="21">
    <location>
        <begin position="12"/>
        <end position="340"/>
    </location>
</feature>
<keyword evidence="13 18" id="KW-0812">Transmembrane</keyword>
<dbReference type="PANTHER" id="PTHR30181">
    <property type="entry name" value="MANNITOL PERMEASE IIC COMPONENT"/>
    <property type="match status" value="1"/>
</dbReference>
<evidence type="ECO:0000256" key="4">
    <source>
        <dbReference type="ARBA" id="ARBA00011909"/>
    </source>
</evidence>
<evidence type="ECO:0000256" key="9">
    <source>
        <dbReference type="ARBA" id="ARBA00022553"/>
    </source>
</evidence>
<evidence type="ECO:0000256" key="5">
    <source>
        <dbReference type="ARBA" id="ARBA00015039"/>
    </source>
</evidence>
<dbReference type="Gene3D" id="3.40.50.2300">
    <property type="match status" value="1"/>
</dbReference>
<reference evidence="22 23" key="1">
    <citation type="submission" date="2018-10" db="EMBL/GenBank/DDBJ databases">
        <title>Genome sequence of the corn leaf aphid (Rhopalosiphum maidis Fitch).</title>
        <authorList>
            <person name="Chen W."/>
            <person name="Shakir S."/>
            <person name="Bigham M."/>
            <person name="Fei Z."/>
            <person name="Jander G."/>
        </authorList>
    </citation>
    <scope>NUCLEOTIDE SEQUENCE [LARGE SCALE GENOMIC DNA]</scope>
    <source>
        <strain evidence="22 23">BTI</strain>
    </source>
</reference>
<dbReference type="GO" id="GO:0016301">
    <property type="term" value="F:kinase activity"/>
    <property type="evidence" value="ECO:0007669"/>
    <property type="project" value="UniProtKB-KW"/>
</dbReference>
<dbReference type="InterPro" id="IPR013014">
    <property type="entry name" value="PTS_EIIC_2"/>
</dbReference>
<feature type="transmembrane region" description="Helical" evidence="18">
    <location>
        <begin position="161"/>
        <end position="181"/>
    </location>
</feature>
<keyword evidence="9" id="KW-0597">Phosphoprotein</keyword>
<feature type="domain" description="PTS EIIA type-2" evidence="19">
    <location>
        <begin position="503"/>
        <end position="645"/>
    </location>
</feature>
<dbReference type="InterPro" id="IPR036095">
    <property type="entry name" value="PTS_EIIB-like_sf"/>
</dbReference>
<protein>
    <recommendedName>
        <fullName evidence="5">PTS system mannitol-specific EIICBA component</fullName>
        <ecNumber evidence="4">2.7.1.197</ecNumber>
    </recommendedName>
    <alternativeName>
        <fullName evidence="17">EIICBA-Mtl</fullName>
    </alternativeName>
</protein>
<evidence type="ECO:0000256" key="17">
    <source>
        <dbReference type="ARBA" id="ARBA00030684"/>
    </source>
</evidence>
<evidence type="ECO:0000256" key="12">
    <source>
        <dbReference type="ARBA" id="ARBA00022683"/>
    </source>
</evidence>
<dbReference type="Pfam" id="PF02302">
    <property type="entry name" value="PTS_IIB"/>
    <property type="match status" value="1"/>
</dbReference>
<dbReference type="CDD" id="cd05567">
    <property type="entry name" value="PTS_IIB_mannitol"/>
    <property type="match status" value="1"/>
</dbReference>
<evidence type="ECO:0000259" key="21">
    <source>
        <dbReference type="PROSITE" id="PS51104"/>
    </source>
</evidence>
<evidence type="ECO:0000256" key="3">
    <source>
        <dbReference type="ARBA" id="ARBA00011738"/>
    </source>
</evidence>
<dbReference type="PROSITE" id="PS00372">
    <property type="entry name" value="PTS_EIIA_TYPE_2_HIS"/>
    <property type="match status" value="1"/>
</dbReference>
<evidence type="ECO:0000256" key="15">
    <source>
        <dbReference type="ARBA" id="ARBA00022989"/>
    </source>
</evidence>
<dbReference type="InterPro" id="IPR050893">
    <property type="entry name" value="Sugar_PTS"/>
</dbReference>
<dbReference type="GO" id="GO:0009401">
    <property type="term" value="P:phosphoenolpyruvate-dependent sugar phosphotransferase system"/>
    <property type="evidence" value="ECO:0007669"/>
    <property type="project" value="UniProtKB-KW"/>
</dbReference>
<evidence type="ECO:0000256" key="14">
    <source>
        <dbReference type="ARBA" id="ARBA00022777"/>
    </source>
</evidence>
<keyword evidence="8" id="KW-0997">Cell inner membrane</keyword>
<keyword evidence="16 18" id="KW-0472">Membrane</keyword>
<sequence length="649" mass="72486">MLRLIKLKIQNFGQFLSNMIMPNISIFITWGIMNALFIPLGWQSNKILSQLISPIIFYLLPILIGYTGGRLIAGERGGLVGSITAIGMVSSTDMPMFLGGMVSGPLGGWVIKSFDQLIKNRIKSGFEMLVNNFSIAIIGIFLTIISFFLIGPFIERTSNSLGCLIKIIIDFNLLPLIAFIIEPAKVFFLNNAINHGIFSPLGIQEISENKSSLFFLIESNPGPGIGVLMACFFFGKEASYKSSGGAAIIQFLGGIHEVYFPYVLMKPILMLSLILGSMTSIFMLVFLKGGLISAVSPGSILLILAMTKKGLYFANIISIFSSFLISFLSAALFFKINLTKKIENKQKYVKSFKNNLYPIKTKDFKKYDFIKKIKNIQQIKKIIIACDAGMGSSAMGASILRKKIESKNLTHISVSNIAINLLPKNADLVITHEKLTYRAKKNAPNSQHISLKNFLDNNFYTILVKQLDENKILYKKKNEEDKKDSIFENNIHSNEQMKPKKFFQISEKNIFLNQYAENKKEAIKIVGKYLVEQGYVKKDYINAMLDREKIASTWLGESVALPHGTIKAKDSILKTGIIFCQFPKGVHFGESIDDIAYLVIGIAAKNNEHIMVVSNITNALDDKDIIIKLSKTKSVKEVLSYLNSNIEKN</sequence>
<evidence type="ECO:0000313" key="22">
    <source>
        <dbReference type="EMBL" id="AYN24528.1"/>
    </source>
</evidence>
<gene>
    <name evidence="22" type="ORF">D8S97_00855</name>
</gene>
<feature type="transmembrane region" description="Helical" evidence="18">
    <location>
        <begin position="20"/>
        <end position="41"/>
    </location>
</feature>
<evidence type="ECO:0000256" key="6">
    <source>
        <dbReference type="ARBA" id="ARBA00022448"/>
    </source>
</evidence>
<dbReference type="InterPro" id="IPR003352">
    <property type="entry name" value="PTS_EIIC"/>
</dbReference>
<dbReference type="GO" id="GO:0005886">
    <property type="term" value="C:plasma membrane"/>
    <property type="evidence" value="ECO:0007669"/>
    <property type="project" value="UniProtKB-SubCell"/>
</dbReference>
<dbReference type="InterPro" id="IPR016152">
    <property type="entry name" value="PTrfase/Anion_transptr"/>
</dbReference>
<dbReference type="InterPro" id="IPR013011">
    <property type="entry name" value="PTS_EIIB_2"/>
</dbReference>
<dbReference type="InterPro" id="IPR002178">
    <property type="entry name" value="PTS_EIIA_type-2_dom"/>
</dbReference>
<evidence type="ECO:0000256" key="16">
    <source>
        <dbReference type="ARBA" id="ARBA00023136"/>
    </source>
</evidence>
<evidence type="ECO:0000256" key="2">
    <source>
        <dbReference type="ARBA" id="ARBA00004429"/>
    </source>
</evidence>
<keyword evidence="10" id="KW-0762">Sugar transport</keyword>
<keyword evidence="15 18" id="KW-1133">Transmembrane helix</keyword>
<evidence type="ECO:0000313" key="23">
    <source>
        <dbReference type="Proteomes" id="UP000271533"/>
    </source>
</evidence>
<feature type="domain" description="PTS EIIB type-2" evidence="20">
    <location>
        <begin position="380"/>
        <end position="475"/>
    </location>
</feature>
<evidence type="ECO:0000256" key="11">
    <source>
        <dbReference type="ARBA" id="ARBA00022679"/>
    </source>
</evidence>
<dbReference type="PROSITE" id="PS51099">
    <property type="entry name" value="PTS_EIIB_TYPE_2"/>
    <property type="match status" value="1"/>
</dbReference>
<dbReference type="Gene3D" id="3.40.930.10">
    <property type="entry name" value="Mannitol-specific EII, Chain A"/>
    <property type="match status" value="1"/>
</dbReference>
<keyword evidence="6" id="KW-0813">Transport</keyword>
<dbReference type="AlphaFoldDB" id="A0A3G2I6D9"/>
<dbReference type="InterPro" id="IPR003501">
    <property type="entry name" value="PTS_EIIB_2/3"/>
</dbReference>
<evidence type="ECO:0000259" key="20">
    <source>
        <dbReference type="PROSITE" id="PS51099"/>
    </source>
</evidence>
<feature type="transmembrane region" description="Helical" evidence="18">
    <location>
        <begin position="312"/>
        <end position="334"/>
    </location>
</feature>
<dbReference type="GO" id="GO:0090563">
    <property type="term" value="F:protein-phosphocysteine-sugar phosphotransferase activity"/>
    <property type="evidence" value="ECO:0007669"/>
    <property type="project" value="TreeGrafter"/>
</dbReference>
<evidence type="ECO:0000256" key="7">
    <source>
        <dbReference type="ARBA" id="ARBA00022475"/>
    </source>
</evidence>
<dbReference type="EMBL" id="CP032759">
    <property type="protein sequence ID" value="AYN24528.1"/>
    <property type="molecule type" value="Genomic_DNA"/>
</dbReference>
<name>A0A3G2I6D9_BUCRM</name>
<proteinExistence type="predicted"/>
<feature type="transmembrane region" description="Helical" evidence="18">
    <location>
        <begin position="259"/>
        <end position="278"/>
    </location>
</feature>
<organism evidence="22 23">
    <name type="scientific">Buchnera aphidicola subsp. Rhopalosiphum maidis</name>
    <dbReference type="NCBI Taxonomy" id="118109"/>
    <lineage>
        <taxon>Bacteria</taxon>
        <taxon>Pseudomonadati</taxon>
        <taxon>Pseudomonadota</taxon>
        <taxon>Gammaproteobacteria</taxon>
        <taxon>Enterobacterales</taxon>
        <taxon>Erwiniaceae</taxon>
        <taxon>Buchnera</taxon>
    </lineage>
</organism>
<dbReference type="InterPro" id="IPR029503">
    <property type="entry name" value="PTS_EIIB_mannitol"/>
</dbReference>
<dbReference type="EC" id="2.7.1.197" evidence="4"/>
<dbReference type="SUPFAM" id="SSF52794">
    <property type="entry name" value="PTS system IIB component-like"/>
    <property type="match status" value="1"/>
</dbReference>
<keyword evidence="11" id="KW-0808">Transferase</keyword>
<dbReference type="OrthoDB" id="9814222at2"/>
<dbReference type="PROSITE" id="PS51104">
    <property type="entry name" value="PTS_EIIC_TYPE_2"/>
    <property type="match status" value="1"/>
</dbReference>
<evidence type="ECO:0000256" key="13">
    <source>
        <dbReference type="ARBA" id="ARBA00022692"/>
    </source>
</evidence>
<dbReference type="PANTHER" id="PTHR30181:SF2">
    <property type="entry name" value="PTS SYSTEM MANNITOL-SPECIFIC EIICBA COMPONENT"/>
    <property type="match status" value="1"/>
</dbReference>
<dbReference type="CDD" id="cd00211">
    <property type="entry name" value="PTS_IIA_fru"/>
    <property type="match status" value="1"/>
</dbReference>
<dbReference type="GO" id="GO:0022872">
    <property type="term" value="F:protein-N(PI)-phosphohistidine-mannitol phosphotransferase system transmembrane transporter activity"/>
    <property type="evidence" value="ECO:0007669"/>
    <property type="project" value="InterPro"/>
</dbReference>
<dbReference type="SUPFAM" id="SSF55804">
    <property type="entry name" value="Phoshotransferase/anion transport protein"/>
    <property type="match status" value="1"/>
</dbReference>
<evidence type="ECO:0000256" key="1">
    <source>
        <dbReference type="ARBA" id="ARBA00001655"/>
    </source>
</evidence>
<accession>A0A3G2I6D9</accession>
<dbReference type="PROSITE" id="PS51094">
    <property type="entry name" value="PTS_EIIA_TYPE_2"/>
    <property type="match status" value="1"/>
</dbReference>
<feature type="transmembrane region" description="Helical" evidence="18">
    <location>
        <begin position="133"/>
        <end position="154"/>
    </location>
</feature>
<feature type="transmembrane region" description="Helical" evidence="18">
    <location>
        <begin position="47"/>
        <end position="66"/>
    </location>
</feature>
<dbReference type="Pfam" id="PF02378">
    <property type="entry name" value="PTS_EIIC"/>
    <property type="match status" value="1"/>
</dbReference>
<keyword evidence="14" id="KW-0418">Kinase</keyword>
<evidence type="ECO:0000256" key="8">
    <source>
        <dbReference type="ARBA" id="ARBA00022519"/>
    </source>
</evidence>
<dbReference type="NCBIfam" id="NF011663">
    <property type="entry name" value="PRK15083.1"/>
    <property type="match status" value="1"/>
</dbReference>
<dbReference type="Proteomes" id="UP000271533">
    <property type="component" value="Chromosome"/>
</dbReference>
<dbReference type="Pfam" id="PF00359">
    <property type="entry name" value="PTS_EIIA_2"/>
    <property type="match status" value="1"/>
</dbReference>
<comment type="subunit">
    <text evidence="3">Homodimer.</text>
</comment>
<feature type="transmembrane region" description="Helical" evidence="18">
    <location>
        <begin position="285"/>
        <end position="306"/>
    </location>
</feature>
<comment type="subcellular location">
    <subcellularLocation>
        <location evidence="2">Cell inner membrane</location>
        <topology evidence="2">Multi-pass membrane protein</topology>
    </subcellularLocation>
</comment>
<evidence type="ECO:0000256" key="18">
    <source>
        <dbReference type="SAM" id="Phobius"/>
    </source>
</evidence>
<comment type="catalytic activity">
    <reaction evidence="1">
        <text>D-mannitol(out) + N(pros)-phospho-L-histidyl-[protein] = D-mannitol 1-phosphate(in) + L-histidyl-[protein]</text>
        <dbReference type="Rhea" id="RHEA:33363"/>
        <dbReference type="Rhea" id="RHEA-COMP:9745"/>
        <dbReference type="Rhea" id="RHEA-COMP:9746"/>
        <dbReference type="ChEBI" id="CHEBI:16899"/>
        <dbReference type="ChEBI" id="CHEBI:29979"/>
        <dbReference type="ChEBI" id="CHEBI:61381"/>
        <dbReference type="ChEBI" id="CHEBI:64837"/>
        <dbReference type="EC" id="2.7.1.197"/>
    </reaction>
</comment>